<reference evidence="1" key="2">
    <citation type="journal article" date="2015" name="Fish Shellfish Immunol.">
        <title>Early steps in the European eel (Anguilla anguilla)-Vibrio vulnificus interaction in the gills: Role of the RtxA13 toxin.</title>
        <authorList>
            <person name="Callol A."/>
            <person name="Pajuelo D."/>
            <person name="Ebbesson L."/>
            <person name="Teles M."/>
            <person name="MacKenzie S."/>
            <person name="Amaro C."/>
        </authorList>
    </citation>
    <scope>NUCLEOTIDE SEQUENCE</scope>
</reference>
<evidence type="ECO:0000313" key="1">
    <source>
        <dbReference type="EMBL" id="JAH13688.1"/>
    </source>
</evidence>
<dbReference type="AlphaFoldDB" id="A0A0E9QC60"/>
<accession>A0A0E9QC60</accession>
<proteinExistence type="predicted"/>
<name>A0A0E9QC60_ANGAN</name>
<reference evidence="1" key="1">
    <citation type="submission" date="2014-11" db="EMBL/GenBank/DDBJ databases">
        <authorList>
            <person name="Amaro Gonzalez C."/>
        </authorList>
    </citation>
    <scope>NUCLEOTIDE SEQUENCE</scope>
</reference>
<protein>
    <submittedName>
        <fullName evidence="1">Uncharacterized protein</fullName>
    </submittedName>
</protein>
<dbReference type="EMBL" id="GBXM01094889">
    <property type="protein sequence ID" value="JAH13688.1"/>
    <property type="molecule type" value="Transcribed_RNA"/>
</dbReference>
<organism evidence="1">
    <name type="scientific">Anguilla anguilla</name>
    <name type="common">European freshwater eel</name>
    <name type="synonym">Muraena anguilla</name>
    <dbReference type="NCBI Taxonomy" id="7936"/>
    <lineage>
        <taxon>Eukaryota</taxon>
        <taxon>Metazoa</taxon>
        <taxon>Chordata</taxon>
        <taxon>Craniata</taxon>
        <taxon>Vertebrata</taxon>
        <taxon>Euteleostomi</taxon>
        <taxon>Actinopterygii</taxon>
        <taxon>Neopterygii</taxon>
        <taxon>Teleostei</taxon>
        <taxon>Anguilliformes</taxon>
        <taxon>Anguillidae</taxon>
        <taxon>Anguilla</taxon>
    </lineage>
</organism>
<sequence>MLKHPPVVHRNILSCSEKNNAGCINYSGTLNTNCMPK</sequence>